<proteinExistence type="predicted"/>
<accession>A0A382FRS9</accession>
<dbReference type="EMBL" id="UINC01051023">
    <property type="protein sequence ID" value="SVB64681.1"/>
    <property type="molecule type" value="Genomic_DNA"/>
</dbReference>
<organism evidence="1">
    <name type="scientific">marine metagenome</name>
    <dbReference type="NCBI Taxonomy" id="408172"/>
    <lineage>
        <taxon>unclassified sequences</taxon>
        <taxon>metagenomes</taxon>
        <taxon>ecological metagenomes</taxon>
    </lineage>
</organism>
<protein>
    <submittedName>
        <fullName evidence="1">Uncharacterized protein</fullName>
    </submittedName>
</protein>
<reference evidence="1" key="1">
    <citation type="submission" date="2018-05" db="EMBL/GenBank/DDBJ databases">
        <authorList>
            <person name="Lanie J.A."/>
            <person name="Ng W.-L."/>
            <person name="Kazmierczak K.M."/>
            <person name="Andrzejewski T.M."/>
            <person name="Davidsen T.M."/>
            <person name="Wayne K.J."/>
            <person name="Tettelin H."/>
            <person name="Glass J.I."/>
            <person name="Rusch D."/>
            <person name="Podicherti R."/>
            <person name="Tsui H.-C.T."/>
            <person name="Winkler M.E."/>
        </authorList>
    </citation>
    <scope>NUCLEOTIDE SEQUENCE</scope>
</reference>
<name>A0A382FRS9_9ZZZZ</name>
<gene>
    <name evidence="1" type="ORF">METZ01_LOCUS217535</name>
</gene>
<evidence type="ECO:0000313" key="1">
    <source>
        <dbReference type="EMBL" id="SVB64681.1"/>
    </source>
</evidence>
<dbReference type="AlphaFoldDB" id="A0A382FRS9"/>
<sequence length="59" mass="6443">MGTHADKTGKVRRFSEKVCDNCSIWCKGCGQYRLPINSIAVTEWNGYCDDCVADGVAGI</sequence>